<reference evidence="2" key="1">
    <citation type="submission" date="2018-11" db="EMBL/GenBank/DDBJ databases">
        <authorList>
            <person name="Alioto T."/>
            <person name="Alioto T."/>
        </authorList>
    </citation>
    <scope>NUCLEOTIDE SEQUENCE</scope>
</reference>
<sequence length="197" mass="23158">MTEISEGFKWTNQFLLESCSRTDQNLQTTTINMLNLQKIRTEEHSKYSMEKQRLRNQESMLHKMIKEQSGELHNELNARWENLIRPIQFDENNVKEEEKELQTQKRCLMEASNSKNAVVVFKAAEKQRQIIKEETTLTQLHKYNRIPNFLPVHVEKQTIASLFGNLEEIPGPSLPKRPRHQIRKAGQPVFSKKILCS</sequence>
<dbReference type="Proteomes" id="UP000596742">
    <property type="component" value="Unassembled WGS sequence"/>
</dbReference>
<protein>
    <submittedName>
        <fullName evidence="2">Uncharacterized protein</fullName>
    </submittedName>
</protein>
<keyword evidence="1" id="KW-0175">Coiled coil</keyword>
<accession>A0A8B6DYI0</accession>
<comment type="caution">
    <text evidence="2">The sequence shown here is derived from an EMBL/GenBank/DDBJ whole genome shotgun (WGS) entry which is preliminary data.</text>
</comment>
<name>A0A8B6DYI0_MYTGA</name>
<gene>
    <name evidence="2" type="ORF">MGAL_10B072612</name>
</gene>
<evidence type="ECO:0000313" key="2">
    <source>
        <dbReference type="EMBL" id="VDI25463.1"/>
    </source>
</evidence>
<organism evidence="2 3">
    <name type="scientific">Mytilus galloprovincialis</name>
    <name type="common">Mediterranean mussel</name>
    <dbReference type="NCBI Taxonomy" id="29158"/>
    <lineage>
        <taxon>Eukaryota</taxon>
        <taxon>Metazoa</taxon>
        <taxon>Spiralia</taxon>
        <taxon>Lophotrochozoa</taxon>
        <taxon>Mollusca</taxon>
        <taxon>Bivalvia</taxon>
        <taxon>Autobranchia</taxon>
        <taxon>Pteriomorphia</taxon>
        <taxon>Mytilida</taxon>
        <taxon>Mytiloidea</taxon>
        <taxon>Mytilidae</taxon>
        <taxon>Mytilinae</taxon>
        <taxon>Mytilus</taxon>
    </lineage>
</organism>
<evidence type="ECO:0000256" key="1">
    <source>
        <dbReference type="SAM" id="Coils"/>
    </source>
</evidence>
<dbReference type="EMBL" id="UYJE01004149">
    <property type="protein sequence ID" value="VDI25463.1"/>
    <property type="molecule type" value="Genomic_DNA"/>
</dbReference>
<proteinExistence type="predicted"/>
<feature type="coiled-coil region" evidence="1">
    <location>
        <begin position="87"/>
        <end position="114"/>
    </location>
</feature>
<evidence type="ECO:0000313" key="3">
    <source>
        <dbReference type="Proteomes" id="UP000596742"/>
    </source>
</evidence>
<keyword evidence="3" id="KW-1185">Reference proteome</keyword>
<dbReference type="AlphaFoldDB" id="A0A8B6DYI0"/>